<evidence type="ECO:0000256" key="2">
    <source>
        <dbReference type="ARBA" id="ARBA00022679"/>
    </source>
</evidence>
<evidence type="ECO:0000256" key="4">
    <source>
        <dbReference type="ARBA" id="ARBA00022777"/>
    </source>
</evidence>
<dbReference type="PROSITE" id="PS00107">
    <property type="entry name" value="PROTEIN_KINASE_ATP"/>
    <property type="match status" value="1"/>
</dbReference>
<dbReference type="Gene3D" id="1.10.510.10">
    <property type="entry name" value="Transferase(Phosphotransferase) domain 1"/>
    <property type="match status" value="1"/>
</dbReference>
<evidence type="ECO:0000313" key="9">
    <source>
        <dbReference type="EMBL" id="TDL25524.1"/>
    </source>
</evidence>
<evidence type="ECO:0000259" key="8">
    <source>
        <dbReference type="PROSITE" id="PS50011"/>
    </source>
</evidence>
<dbReference type="AlphaFoldDB" id="A0A4Y7QD50"/>
<dbReference type="PANTHER" id="PTHR43895:SF152">
    <property type="entry name" value="SERINE_THREONINE-PROTEIN KINASE TOS3"/>
    <property type="match status" value="1"/>
</dbReference>
<evidence type="ECO:0000256" key="1">
    <source>
        <dbReference type="ARBA" id="ARBA00022527"/>
    </source>
</evidence>
<keyword evidence="2" id="KW-0808">Transferase</keyword>
<keyword evidence="4 9" id="KW-0418">Kinase</keyword>
<evidence type="ECO:0000256" key="5">
    <source>
        <dbReference type="ARBA" id="ARBA00022840"/>
    </source>
</evidence>
<sequence>MAAQNHHVVMTDTILDTTNKRQINQYSILDRIGKGQHGDVYKACNNDMVVAIKAIRRKNPQMDNAARLRRNNPTFRAANRDRPDIATAERKIRQEIAIMKKCNHGQIVRLFEVLDDARIGKILLVMEYMGGGDVKWHDAHHHPLLRTDQARRICRDVTLGLDYLHYQGIIHRDIKPANLLWTSDRTSVKIADFGVSAFSYAQRIAALKQTGAIPSKSTEDDPFLLSGEAELAAAAGTAYFLAPEVVHWVPEEPQPSYALGVGGARATVAVPPFPRVPPSTHTPSPAPRERLPVTKAIDVWALGVTLYCLLFAQLPWTADRVWELHKQVNTADFDVKDTMGRDEIPTGGRFHEPDDTSEGAVVVKLLERMLEKDCRKRITLAEIKRLPWILRDIDDKESWLRETAPEKDDVVKVSKDETDTAMVDVKFKWPTSSTANGDPAHLSTFSFTTSRTSADNTPGDASHNASNRNVSFSVGSRASQIEISSFAETKQPSVSIPTWRPDPCCG</sequence>
<feature type="region of interest" description="Disordered" evidence="7">
    <location>
        <begin position="449"/>
        <end position="468"/>
    </location>
</feature>
<dbReference type="SMART" id="SM00220">
    <property type="entry name" value="S_TKc"/>
    <property type="match status" value="1"/>
</dbReference>
<gene>
    <name evidence="9" type="ORF">BD410DRAFT_819670</name>
</gene>
<name>A0A4Y7QD50_9AGAM</name>
<dbReference type="CDD" id="cd14008">
    <property type="entry name" value="STKc_LKB1_CaMKK"/>
    <property type="match status" value="1"/>
</dbReference>
<feature type="compositionally biased region" description="Polar residues" evidence="7">
    <location>
        <begin position="487"/>
        <end position="496"/>
    </location>
</feature>
<dbReference type="InterPro" id="IPR011009">
    <property type="entry name" value="Kinase-like_dom_sf"/>
</dbReference>
<dbReference type="OrthoDB" id="68483at2759"/>
<dbReference type="VEuPathDB" id="FungiDB:BD410DRAFT_819670"/>
<dbReference type="PANTHER" id="PTHR43895">
    <property type="entry name" value="CALCIUM/CALMODULIN-DEPENDENT PROTEIN KINASE KINASE-RELATED"/>
    <property type="match status" value="1"/>
</dbReference>
<feature type="region of interest" description="Disordered" evidence="7">
    <location>
        <begin position="487"/>
        <end position="506"/>
    </location>
</feature>
<keyword evidence="10" id="KW-1185">Reference proteome</keyword>
<dbReference type="Gene3D" id="3.30.200.20">
    <property type="entry name" value="Phosphorylase Kinase, domain 1"/>
    <property type="match status" value="1"/>
</dbReference>
<dbReference type="GO" id="GO:0005524">
    <property type="term" value="F:ATP binding"/>
    <property type="evidence" value="ECO:0007669"/>
    <property type="project" value="UniProtKB-UniRule"/>
</dbReference>
<proteinExistence type="predicted"/>
<dbReference type="Pfam" id="PF00069">
    <property type="entry name" value="Pkinase"/>
    <property type="match status" value="2"/>
</dbReference>
<dbReference type="STRING" id="50990.A0A4Y7QD50"/>
<dbReference type="InterPro" id="IPR000719">
    <property type="entry name" value="Prot_kinase_dom"/>
</dbReference>
<evidence type="ECO:0000256" key="7">
    <source>
        <dbReference type="SAM" id="MobiDB-lite"/>
    </source>
</evidence>
<keyword evidence="5 6" id="KW-0067">ATP-binding</keyword>
<keyword evidence="3 6" id="KW-0547">Nucleotide-binding</keyword>
<evidence type="ECO:0000256" key="6">
    <source>
        <dbReference type="PROSITE-ProRule" id="PRU10141"/>
    </source>
</evidence>
<dbReference type="PROSITE" id="PS50011">
    <property type="entry name" value="PROTEIN_KINASE_DOM"/>
    <property type="match status" value="1"/>
</dbReference>
<evidence type="ECO:0000313" key="10">
    <source>
        <dbReference type="Proteomes" id="UP000294933"/>
    </source>
</evidence>
<feature type="domain" description="Protein kinase" evidence="8">
    <location>
        <begin position="26"/>
        <end position="389"/>
    </location>
</feature>
<dbReference type="GO" id="GO:0007165">
    <property type="term" value="P:signal transduction"/>
    <property type="evidence" value="ECO:0007669"/>
    <property type="project" value="TreeGrafter"/>
</dbReference>
<evidence type="ECO:0000256" key="3">
    <source>
        <dbReference type="ARBA" id="ARBA00022741"/>
    </source>
</evidence>
<accession>A0A4Y7QD50</accession>
<reference evidence="9 10" key="1">
    <citation type="submission" date="2018-06" db="EMBL/GenBank/DDBJ databases">
        <title>A transcriptomic atlas of mushroom development highlights an independent origin of complex multicellularity.</title>
        <authorList>
            <consortium name="DOE Joint Genome Institute"/>
            <person name="Krizsan K."/>
            <person name="Almasi E."/>
            <person name="Merenyi Z."/>
            <person name="Sahu N."/>
            <person name="Viragh M."/>
            <person name="Koszo T."/>
            <person name="Mondo S."/>
            <person name="Kiss B."/>
            <person name="Balint B."/>
            <person name="Kues U."/>
            <person name="Barry K."/>
            <person name="Hegedus J.C."/>
            <person name="Henrissat B."/>
            <person name="Johnson J."/>
            <person name="Lipzen A."/>
            <person name="Ohm R."/>
            <person name="Nagy I."/>
            <person name="Pangilinan J."/>
            <person name="Yan J."/>
            <person name="Xiong Y."/>
            <person name="Grigoriev I.V."/>
            <person name="Hibbett D.S."/>
            <person name="Nagy L.G."/>
        </authorList>
    </citation>
    <scope>NUCLEOTIDE SEQUENCE [LARGE SCALE GENOMIC DNA]</scope>
    <source>
        <strain evidence="9 10">SZMC22713</strain>
    </source>
</reference>
<dbReference type="EMBL" id="ML170163">
    <property type="protein sequence ID" value="TDL25524.1"/>
    <property type="molecule type" value="Genomic_DNA"/>
</dbReference>
<protein>
    <submittedName>
        <fullName evidence="9">Kinase-like protein</fullName>
    </submittedName>
</protein>
<keyword evidence="1" id="KW-0723">Serine/threonine-protein kinase</keyword>
<dbReference type="InterPro" id="IPR017441">
    <property type="entry name" value="Protein_kinase_ATP_BS"/>
</dbReference>
<feature type="binding site" evidence="6">
    <location>
        <position position="53"/>
    </location>
    <ligand>
        <name>ATP</name>
        <dbReference type="ChEBI" id="CHEBI:30616"/>
    </ligand>
</feature>
<dbReference type="GO" id="GO:0004674">
    <property type="term" value="F:protein serine/threonine kinase activity"/>
    <property type="evidence" value="ECO:0007669"/>
    <property type="project" value="UniProtKB-KW"/>
</dbReference>
<organism evidence="9 10">
    <name type="scientific">Rickenella mellea</name>
    <dbReference type="NCBI Taxonomy" id="50990"/>
    <lineage>
        <taxon>Eukaryota</taxon>
        <taxon>Fungi</taxon>
        <taxon>Dikarya</taxon>
        <taxon>Basidiomycota</taxon>
        <taxon>Agaricomycotina</taxon>
        <taxon>Agaricomycetes</taxon>
        <taxon>Hymenochaetales</taxon>
        <taxon>Rickenellaceae</taxon>
        <taxon>Rickenella</taxon>
    </lineage>
</organism>
<dbReference type="Proteomes" id="UP000294933">
    <property type="component" value="Unassembled WGS sequence"/>
</dbReference>
<dbReference type="SUPFAM" id="SSF56112">
    <property type="entry name" value="Protein kinase-like (PK-like)"/>
    <property type="match status" value="1"/>
</dbReference>